<dbReference type="Pfam" id="PF26245">
    <property type="entry name" value="TPR_TTI1_2nd_yeast"/>
    <property type="match status" value="1"/>
</dbReference>
<dbReference type="Pfam" id="PF24181">
    <property type="entry name" value="TPR_TTI1_C"/>
    <property type="match status" value="1"/>
</dbReference>
<proteinExistence type="predicted"/>
<protein>
    <recommendedName>
        <fullName evidence="6">TEL2-interacting protein 1</fullName>
    </recommendedName>
</protein>
<comment type="caution">
    <text evidence="4">The sequence shown here is derived from an EMBL/GenBank/DDBJ whole genome shotgun (WGS) entry which is preliminary data.</text>
</comment>
<dbReference type="InterPro" id="IPR016024">
    <property type="entry name" value="ARM-type_fold"/>
</dbReference>
<dbReference type="InterPro" id="IPR052587">
    <property type="entry name" value="TELO2-interacting_protein_1"/>
</dbReference>
<evidence type="ECO:0000313" key="4">
    <source>
        <dbReference type="EMBL" id="KAL3230616.1"/>
    </source>
</evidence>
<dbReference type="PIRSF" id="PIRSF005250">
    <property type="entry name" value="UCP005250"/>
    <property type="match status" value="1"/>
</dbReference>
<evidence type="ECO:0008006" key="6">
    <source>
        <dbReference type="Google" id="ProtNLM"/>
    </source>
</evidence>
<dbReference type="SUPFAM" id="SSF48371">
    <property type="entry name" value="ARM repeat"/>
    <property type="match status" value="1"/>
</dbReference>
<reference evidence="4 5" key="1">
    <citation type="submission" date="2024-05" db="EMBL/GenBank/DDBJ databases">
        <title>Long read based assembly of the Candida bracarensis genome reveals expanded adhesin content.</title>
        <authorList>
            <person name="Marcet-Houben M."/>
            <person name="Ksiezopolska E."/>
            <person name="Gabaldon T."/>
        </authorList>
    </citation>
    <scope>NUCLEOTIDE SEQUENCE [LARGE SCALE GENOMIC DNA]</scope>
    <source>
        <strain evidence="4 5">CBM6</strain>
    </source>
</reference>
<evidence type="ECO:0000259" key="1">
    <source>
        <dbReference type="Pfam" id="PF24173"/>
    </source>
</evidence>
<dbReference type="InterPro" id="IPR057566">
    <property type="entry name" value="TPR_TTI1_N"/>
</dbReference>
<dbReference type="PANTHER" id="PTHR18460:SF3">
    <property type="entry name" value="TELO2-INTERACTING PROTEIN 1 HOMOLOG"/>
    <property type="match status" value="1"/>
</dbReference>
<keyword evidence="5" id="KW-1185">Reference proteome</keyword>
<dbReference type="InterPro" id="IPR049362">
    <property type="entry name" value="TTI1_rpt"/>
</dbReference>
<evidence type="ECO:0000259" key="3">
    <source>
        <dbReference type="Pfam" id="PF26245"/>
    </source>
</evidence>
<organism evidence="4 5">
    <name type="scientific">Nakaseomyces bracarensis</name>
    <dbReference type="NCBI Taxonomy" id="273131"/>
    <lineage>
        <taxon>Eukaryota</taxon>
        <taxon>Fungi</taxon>
        <taxon>Dikarya</taxon>
        <taxon>Ascomycota</taxon>
        <taxon>Saccharomycotina</taxon>
        <taxon>Saccharomycetes</taxon>
        <taxon>Saccharomycetales</taxon>
        <taxon>Saccharomycetaceae</taxon>
        <taxon>Nakaseomyces</taxon>
    </lineage>
</organism>
<evidence type="ECO:0000313" key="5">
    <source>
        <dbReference type="Proteomes" id="UP001623330"/>
    </source>
</evidence>
<feature type="domain" description="TTI1 C-terminal TPR" evidence="2">
    <location>
        <begin position="785"/>
        <end position="1034"/>
    </location>
</feature>
<evidence type="ECO:0000259" key="2">
    <source>
        <dbReference type="Pfam" id="PF24181"/>
    </source>
</evidence>
<dbReference type="Pfam" id="PF24173">
    <property type="entry name" value="TPR_TTI1_N"/>
    <property type="match status" value="1"/>
</dbReference>
<dbReference type="InterPro" id="IPR057567">
    <property type="entry name" value="TPR_TTI1_C"/>
</dbReference>
<dbReference type="EMBL" id="JBEVYD010000009">
    <property type="protein sequence ID" value="KAL3230616.1"/>
    <property type="molecule type" value="Genomic_DNA"/>
</dbReference>
<feature type="domain" description="TEL2-interacting protein 1 second TPR" evidence="3">
    <location>
        <begin position="379"/>
        <end position="629"/>
    </location>
</feature>
<feature type="domain" description="TTI1 N-terminal TPR" evidence="1">
    <location>
        <begin position="9"/>
        <end position="371"/>
    </location>
</feature>
<accession>A0ABR4NR30</accession>
<gene>
    <name evidence="4" type="ORF">RNJ44_01065</name>
</gene>
<dbReference type="Proteomes" id="UP001623330">
    <property type="component" value="Unassembled WGS sequence"/>
</dbReference>
<dbReference type="PANTHER" id="PTHR18460">
    <property type="entry name" value="TEL2 INTERACTING PROTEIN 1 TTI1 FAMILY MEMBER"/>
    <property type="match status" value="1"/>
</dbReference>
<dbReference type="InterPro" id="IPR059075">
    <property type="entry name" value="TPR_TTI1_2nd_yeast"/>
</dbReference>
<name>A0ABR4NR30_9SACH</name>
<sequence>MSEDSNAVFATLRTPCIKLSTITFLPAESFGASTIELQEALVNLRDVLRDLSEETDLSSKLGDYVFVPIANLLKQPDLSNLTIEYVLEVLEQILKLFWYRNDCLEENVAKQLFQIITFLIGGDKDNRALTEKTTDFKLVSVKLLRQFFDSLSNQRYSTQFFKDDIRNLSVMSHSVTICLDILKSEPYIVECQLEALDSLEILYSRILLDGETLSYILPGNISSISIVLSKSGLQTHSKVIVKGLRVLSIILTSVYNDEDLRTSIASFENIWKLVSKELSSTPDNPIERENIDNNLIIKEVSPMKVHRDISWLRGTSSQVKIALTAFLPKLTKREVSSIRTAVIDFIEVLLKKSSNSLLKCHDILLQSLVQIQSNPDNILNKHSNRLISSTEELIGKIPNIKIDEIDVLLGQLEFSLLVLKSTNDCAVLVSESISALYSYLLTELRNFSSRKTSTKIVEHKSDIILAEEWDNGDVIKKNSFPEVFGSEEKHIRHFLKGISQIMSPNEEYFNDILNELISTTDSDSIIDKTMALWFCNNLMVGSAHKNSNNDLFLTFEESSPGGKNGGIISYPNSAFEILEYAKSFYESIELGIEYRSPDRIQEMAICTTLSTIETVANVMKTDFADELIDYLYVIIDNLASPSAVIREFSQNCAITVAKILYQGSVSEMIKNNVDYIIDSISLRLNSGMTQRVSMVLMVVCKLAGYESIINFKDVIEMLFKMLDYYHGYSEICVQFFQVFEVIIIEMKKKYLRDSNRKAIKYHLDNRSTFSPWGMDSIHAVVDFLQHEVKSSETLPLDMDEDAALEEVDNFKDYVANKMNTPDSDDEDEIVDDVEAIDDEIPNGDDPKKKKDLEEWNSPIPLQSYRILLQIASYGDRLLTHPSKDLRIQILRVLSLTWPMLATQYSSMLPQIAQSWDAVTNCILDNNYVIVDAASICTKIMIQYSGDFISKRFIDLWKVIKKSSSIIKEVRITTLDGNLGIDTRILVEGSYKFPTITKKALISLSEMIIEGILCTELLLSDTDIFEMINCCMKVLTRDKIAEKSFYLGDVVYQISTEL</sequence>
<dbReference type="Pfam" id="PF21547">
    <property type="entry name" value="TTI1"/>
    <property type="match status" value="1"/>
</dbReference>
<dbReference type="InterPro" id="IPR016441">
    <property type="entry name" value="Tti1"/>
</dbReference>